<reference evidence="1" key="1">
    <citation type="submission" date="2018-05" db="EMBL/GenBank/DDBJ databases">
        <authorList>
            <person name="Lanie J.A."/>
            <person name="Ng W.-L."/>
            <person name="Kazmierczak K.M."/>
            <person name="Andrzejewski T.M."/>
            <person name="Davidsen T.M."/>
            <person name="Wayne K.J."/>
            <person name="Tettelin H."/>
            <person name="Glass J.I."/>
            <person name="Rusch D."/>
            <person name="Podicherti R."/>
            <person name="Tsui H.-C.T."/>
            <person name="Winkler M.E."/>
        </authorList>
    </citation>
    <scope>NUCLEOTIDE SEQUENCE</scope>
</reference>
<proteinExistence type="predicted"/>
<feature type="non-terminal residue" evidence="1">
    <location>
        <position position="33"/>
    </location>
</feature>
<gene>
    <name evidence="1" type="ORF">METZ01_LOCUS308507</name>
</gene>
<sequence>VSTTPRSSTYTKVVPSAWISMKAISTIRCWQEP</sequence>
<name>A0A382N3C4_9ZZZZ</name>
<evidence type="ECO:0000313" key="1">
    <source>
        <dbReference type="EMBL" id="SVC55653.1"/>
    </source>
</evidence>
<protein>
    <submittedName>
        <fullName evidence="1">Uncharacterized protein</fullName>
    </submittedName>
</protein>
<feature type="non-terminal residue" evidence="1">
    <location>
        <position position="1"/>
    </location>
</feature>
<dbReference type="AlphaFoldDB" id="A0A382N3C4"/>
<organism evidence="1">
    <name type="scientific">marine metagenome</name>
    <dbReference type="NCBI Taxonomy" id="408172"/>
    <lineage>
        <taxon>unclassified sequences</taxon>
        <taxon>metagenomes</taxon>
        <taxon>ecological metagenomes</taxon>
    </lineage>
</organism>
<accession>A0A382N3C4</accession>
<dbReference type="EMBL" id="UINC01097714">
    <property type="protein sequence ID" value="SVC55653.1"/>
    <property type="molecule type" value="Genomic_DNA"/>
</dbReference>